<feature type="transmembrane region" description="Helical" evidence="7">
    <location>
        <begin position="259"/>
        <end position="276"/>
    </location>
</feature>
<sequence length="293" mass="31638">MLLKHLLLIIFIVGCWAFNAVAIKMGVTELPPLFMTLLRFMVVAILVVPFTRIQRKHLPVLCYLAFTFGFMHFSLLFLGMTYTDAGTAAIIVQLGTPMAMLLAATLLKERLSLLQSGGIVISLAGMFILTGSPTLASGRGVVILLTSALGWALTTVKVKSVTDLDPVTMAGWMSLIAIPLVGLTSFLFESNQLPALKHISWKGVFAVLYSAVICSIIAYSLWYALLKKYPANQIIPFSLLSPVFAVVMGAIFMGDSLNFWKVSGALTIVGGALIAIQAGKKTHDSLQPSTARQ</sequence>
<keyword evidence="5 7" id="KW-1133">Transmembrane helix</keyword>
<evidence type="ECO:0000256" key="7">
    <source>
        <dbReference type="SAM" id="Phobius"/>
    </source>
</evidence>
<feature type="transmembrane region" description="Helical" evidence="7">
    <location>
        <begin position="32"/>
        <end position="51"/>
    </location>
</feature>
<keyword evidence="4 7" id="KW-0812">Transmembrane</keyword>
<reference evidence="9 10" key="2">
    <citation type="submission" date="2020-06" db="EMBL/GenBank/DDBJ databases">
        <title>Polyphasic characterization of a Rahnella strain isolated from tree sap.</title>
        <authorList>
            <person name="Kim I.S."/>
        </authorList>
    </citation>
    <scope>NUCLEOTIDE SEQUENCE [LARGE SCALE GENOMIC DNA]</scope>
    <source>
        <strain evidence="9 10">SAP-1</strain>
    </source>
</reference>
<feature type="domain" description="EamA" evidence="8">
    <location>
        <begin position="6"/>
        <end position="130"/>
    </location>
</feature>
<dbReference type="InterPro" id="IPR000620">
    <property type="entry name" value="EamA_dom"/>
</dbReference>
<feature type="transmembrane region" description="Helical" evidence="7">
    <location>
        <begin position="85"/>
        <end position="104"/>
    </location>
</feature>
<dbReference type="EMBL" id="JAADJU010000007">
    <property type="protein sequence ID" value="NMP28142.1"/>
    <property type="molecule type" value="Genomic_DNA"/>
</dbReference>
<dbReference type="Pfam" id="PF00892">
    <property type="entry name" value="EamA"/>
    <property type="match status" value="2"/>
</dbReference>
<feature type="transmembrane region" description="Helical" evidence="7">
    <location>
        <begin position="58"/>
        <end position="79"/>
    </location>
</feature>
<evidence type="ECO:0000313" key="9">
    <source>
        <dbReference type="EMBL" id="NMP28142.1"/>
    </source>
</evidence>
<dbReference type="InterPro" id="IPR050638">
    <property type="entry name" value="AA-Vitamin_Transporters"/>
</dbReference>
<dbReference type="PANTHER" id="PTHR32322">
    <property type="entry name" value="INNER MEMBRANE TRANSPORTER"/>
    <property type="match status" value="1"/>
</dbReference>
<evidence type="ECO:0000256" key="3">
    <source>
        <dbReference type="ARBA" id="ARBA00022475"/>
    </source>
</evidence>
<evidence type="ECO:0000256" key="6">
    <source>
        <dbReference type="ARBA" id="ARBA00023136"/>
    </source>
</evidence>
<evidence type="ECO:0000313" key="10">
    <source>
        <dbReference type="Proteomes" id="UP000585363"/>
    </source>
</evidence>
<dbReference type="PROSITE" id="PS51257">
    <property type="entry name" value="PROKAR_LIPOPROTEIN"/>
    <property type="match status" value="1"/>
</dbReference>
<comment type="subcellular location">
    <subcellularLocation>
        <location evidence="1">Cell membrane</location>
        <topology evidence="1">Multi-pass membrane protein</topology>
    </subcellularLocation>
</comment>
<dbReference type="SUPFAM" id="SSF103481">
    <property type="entry name" value="Multidrug resistance efflux transporter EmrE"/>
    <property type="match status" value="2"/>
</dbReference>
<keyword evidence="3" id="KW-1003">Cell membrane</keyword>
<dbReference type="PANTHER" id="PTHR32322:SF2">
    <property type="entry name" value="EAMA DOMAIN-CONTAINING PROTEIN"/>
    <property type="match status" value="1"/>
</dbReference>
<dbReference type="RefSeq" id="WP_169403837.1">
    <property type="nucleotide sequence ID" value="NZ_JAADJU010000007.1"/>
</dbReference>
<evidence type="ECO:0000256" key="2">
    <source>
        <dbReference type="ARBA" id="ARBA00007362"/>
    </source>
</evidence>
<evidence type="ECO:0000256" key="1">
    <source>
        <dbReference type="ARBA" id="ARBA00004651"/>
    </source>
</evidence>
<feature type="transmembrane region" description="Helical" evidence="7">
    <location>
        <begin position="200"/>
        <end position="222"/>
    </location>
</feature>
<keyword evidence="6 7" id="KW-0472">Membrane</keyword>
<accession>A0A848MMM9</accession>
<feature type="transmembrane region" description="Helical" evidence="7">
    <location>
        <begin position="111"/>
        <end position="130"/>
    </location>
</feature>
<evidence type="ECO:0000256" key="5">
    <source>
        <dbReference type="ARBA" id="ARBA00022989"/>
    </source>
</evidence>
<reference evidence="9 10" key="1">
    <citation type="submission" date="2020-01" db="EMBL/GenBank/DDBJ databases">
        <authorList>
            <person name="Lee S.D."/>
        </authorList>
    </citation>
    <scope>NUCLEOTIDE SEQUENCE [LARGE SCALE GENOMIC DNA]</scope>
    <source>
        <strain evidence="9 10">SAP-1</strain>
    </source>
</reference>
<evidence type="ECO:0000259" key="8">
    <source>
        <dbReference type="Pfam" id="PF00892"/>
    </source>
</evidence>
<proteinExistence type="inferred from homology"/>
<comment type="similarity">
    <text evidence="2">Belongs to the EamA transporter family.</text>
</comment>
<dbReference type="GO" id="GO:0016020">
    <property type="term" value="C:membrane"/>
    <property type="evidence" value="ECO:0007669"/>
    <property type="project" value="UniProtKB-SubCell"/>
</dbReference>
<dbReference type="InterPro" id="IPR037185">
    <property type="entry name" value="EmrE-like"/>
</dbReference>
<comment type="caution">
    <text evidence="9">The sequence shown here is derived from an EMBL/GenBank/DDBJ whole genome shotgun (WGS) entry which is preliminary data.</text>
</comment>
<evidence type="ECO:0000256" key="4">
    <source>
        <dbReference type="ARBA" id="ARBA00022692"/>
    </source>
</evidence>
<feature type="domain" description="EamA" evidence="8">
    <location>
        <begin position="139"/>
        <end position="275"/>
    </location>
</feature>
<dbReference type="Proteomes" id="UP000585363">
    <property type="component" value="Unassembled WGS sequence"/>
</dbReference>
<feature type="transmembrane region" description="Helical" evidence="7">
    <location>
        <begin position="234"/>
        <end position="253"/>
    </location>
</feature>
<protein>
    <submittedName>
        <fullName evidence="9">EamA family transporter</fullName>
    </submittedName>
</protein>
<dbReference type="AlphaFoldDB" id="A0A848MMM9"/>
<keyword evidence="10" id="KW-1185">Reference proteome</keyword>
<feature type="transmembrane region" description="Helical" evidence="7">
    <location>
        <begin position="168"/>
        <end position="188"/>
    </location>
</feature>
<dbReference type="Gene3D" id="1.10.3730.20">
    <property type="match status" value="1"/>
</dbReference>
<name>A0A848MMM9_9GAMM</name>
<organism evidence="9 10">
    <name type="scientific">Rouxiella aceris</name>
    <dbReference type="NCBI Taxonomy" id="2703884"/>
    <lineage>
        <taxon>Bacteria</taxon>
        <taxon>Pseudomonadati</taxon>
        <taxon>Pseudomonadota</taxon>
        <taxon>Gammaproteobacteria</taxon>
        <taxon>Enterobacterales</taxon>
        <taxon>Yersiniaceae</taxon>
        <taxon>Rouxiella</taxon>
    </lineage>
</organism>
<gene>
    <name evidence="9" type="ORF">GW590_14865</name>
</gene>